<evidence type="ECO:0000313" key="3">
    <source>
        <dbReference type="Proteomes" id="UP000306196"/>
    </source>
</evidence>
<dbReference type="GO" id="GO:0006046">
    <property type="term" value="P:N-acetylglucosamine catabolic process"/>
    <property type="evidence" value="ECO:0007669"/>
    <property type="project" value="TreeGrafter"/>
</dbReference>
<accession>A0A5R8K8C3</accession>
<dbReference type="GO" id="GO:0019262">
    <property type="term" value="P:N-acetylneuraminate catabolic process"/>
    <property type="evidence" value="ECO:0007669"/>
    <property type="project" value="TreeGrafter"/>
</dbReference>
<dbReference type="PANTHER" id="PTHR11280:SF6">
    <property type="entry name" value="GLUCOSAMINE-6-PHOSPHATE ISOMERASE NAGB"/>
    <property type="match status" value="1"/>
</dbReference>
<protein>
    <submittedName>
        <fullName evidence="2">Glucosamine-6-phosphate deaminase</fullName>
    </submittedName>
</protein>
<dbReference type="CDD" id="cd01399">
    <property type="entry name" value="GlcN6P_deaminase"/>
    <property type="match status" value="1"/>
</dbReference>
<organism evidence="2 3">
    <name type="scientific">Phragmitibacter flavus</name>
    <dbReference type="NCBI Taxonomy" id="2576071"/>
    <lineage>
        <taxon>Bacteria</taxon>
        <taxon>Pseudomonadati</taxon>
        <taxon>Verrucomicrobiota</taxon>
        <taxon>Verrucomicrobiia</taxon>
        <taxon>Verrucomicrobiales</taxon>
        <taxon>Verrucomicrobiaceae</taxon>
        <taxon>Phragmitibacter</taxon>
    </lineage>
</organism>
<proteinExistence type="predicted"/>
<comment type="caution">
    <text evidence="2">The sequence shown here is derived from an EMBL/GenBank/DDBJ whole genome shotgun (WGS) entry which is preliminary data.</text>
</comment>
<dbReference type="InterPro" id="IPR004547">
    <property type="entry name" value="Glucosamine6P_isomerase"/>
</dbReference>
<dbReference type="AlphaFoldDB" id="A0A5R8K8C3"/>
<dbReference type="GO" id="GO:0005975">
    <property type="term" value="P:carbohydrate metabolic process"/>
    <property type="evidence" value="ECO:0007669"/>
    <property type="project" value="InterPro"/>
</dbReference>
<dbReference type="Pfam" id="PF01182">
    <property type="entry name" value="Glucosamine_iso"/>
    <property type="match status" value="1"/>
</dbReference>
<reference evidence="2 3" key="1">
    <citation type="submission" date="2019-05" db="EMBL/GenBank/DDBJ databases">
        <title>Verrucobacter flavum gen. nov., sp. nov. a new member of the family Verrucomicrobiaceae.</title>
        <authorList>
            <person name="Szuroczki S."/>
            <person name="Abbaszade G."/>
            <person name="Szabo A."/>
            <person name="Felfoldi T."/>
            <person name="Schumann P."/>
            <person name="Boka K."/>
            <person name="Keki Z."/>
            <person name="Toumi M."/>
            <person name="Toth E."/>
        </authorList>
    </citation>
    <scope>NUCLEOTIDE SEQUENCE [LARGE SCALE GENOMIC DNA]</scope>
    <source>
        <strain evidence="2 3">MG-N-17</strain>
    </source>
</reference>
<dbReference type="GO" id="GO:0006043">
    <property type="term" value="P:glucosamine catabolic process"/>
    <property type="evidence" value="ECO:0007669"/>
    <property type="project" value="TreeGrafter"/>
</dbReference>
<dbReference type="GO" id="GO:0042802">
    <property type="term" value="F:identical protein binding"/>
    <property type="evidence" value="ECO:0007669"/>
    <property type="project" value="TreeGrafter"/>
</dbReference>
<dbReference type="GO" id="GO:0004342">
    <property type="term" value="F:glucosamine-6-phosphate deaminase activity"/>
    <property type="evidence" value="ECO:0007669"/>
    <property type="project" value="InterPro"/>
</dbReference>
<dbReference type="RefSeq" id="WP_138088440.1">
    <property type="nucleotide sequence ID" value="NZ_VAUV01000022.1"/>
</dbReference>
<evidence type="ECO:0000313" key="2">
    <source>
        <dbReference type="EMBL" id="TLD68563.1"/>
    </source>
</evidence>
<keyword evidence="3" id="KW-1185">Reference proteome</keyword>
<dbReference type="GO" id="GO:0005737">
    <property type="term" value="C:cytoplasm"/>
    <property type="evidence" value="ECO:0007669"/>
    <property type="project" value="TreeGrafter"/>
</dbReference>
<sequence length="265" mass="28959">MTTIAATQFQVDDLTVQIHPTVEDLASTAAQAAADILQSAIDENGKASVIFATANSQVAFLDALISGQGTRWNIDWSKVTMFHMDEYLGLPHTHPASFRHYMMKNVEPRLKPRAFHYLEGDALEPLDAMQTYAELLAEHAPDLCCLGIGENGHLAFNDPPVADFNDPHPIKIVKLDEPCRMQQVGEGHFPHLDAVPPYALTLTIPALCAAKHMLAIVPEKRKAQAVLDTLTGPISTACPGSYLRTQPHCILFLDEESASLLPTAM</sequence>
<feature type="domain" description="Glucosamine/galactosamine-6-phosphate isomerase" evidence="1">
    <location>
        <begin position="21"/>
        <end position="244"/>
    </location>
</feature>
<dbReference type="InterPro" id="IPR006148">
    <property type="entry name" value="Glc/Gal-6P_isomerase"/>
</dbReference>
<dbReference type="SUPFAM" id="SSF100950">
    <property type="entry name" value="NagB/RpiA/CoA transferase-like"/>
    <property type="match status" value="1"/>
</dbReference>
<dbReference type="InterPro" id="IPR037171">
    <property type="entry name" value="NagB/RpiA_transferase-like"/>
</dbReference>
<dbReference type="EMBL" id="VAUV01000022">
    <property type="protein sequence ID" value="TLD68563.1"/>
    <property type="molecule type" value="Genomic_DNA"/>
</dbReference>
<dbReference type="OrthoDB" id="9791139at2"/>
<evidence type="ECO:0000259" key="1">
    <source>
        <dbReference type="Pfam" id="PF01182"/>
    </source>
</evidence>
<gene>
    <name evidence="2" type="ORF">FEM03_21835</name>
</gene>
<dbReference type="Gene3D" id="3.40.50.1360">
    <property type="match status" value="1"/>
</dbReference>
<dbReference type="PANTHER" id="PTHR11280">
    <property type="entry name" value="GLUCOSAMINE-6-PHOSPHATE ISOMERASE"/>
    <property type="match status" value="1"/>
</dbReference>
<dbReference type="Proteomes" id="UP000306196">
    <property type="component" value="Unassembled WGS sequence"/>
</dbReference>
<name>A0A5R8K8C3_9BACT</name>